<evidence type="ECO:0000256" key="4">
    <source>
        <dbReference type="ARBA" id="ARBA00022679"/>
    </source>
</evidence>
<dbReference type="InterPro" id="IPR019614">
    <property type="entry name" value="SAM-dep_methyl-trfase"/>
</dbReference>
<keyword evidence="5 6" id="KW-0949">S-adenosyl-L-methionine</keyword>
<keyword evidence="1 6" id="KW-0963">Cytoplasm</keyword>
<reference evidence="9" key="1">
    <citation type="submission" date="2020-12" db="EMBL/GenBank/DDBJ databases">
        <title>Desulfobium dissulfuricans gen. nov., sp. nov., a novel mesophilic, sulfate-reducing bacterium isolated from a deep-sea hydrothermal vent.</title>
        <authorList>
            <person name="Hashimoto Y."/>
            <person name="Tame A."/>
            <person name="Sawayama S."/>
            <person name="Miyazaki J."/>
            <person name="Takai K."/>
            <person name="Nakagawa S."/>
        </authorList>
    </citation>
    <scope>NUCLEOTIDE SEQUENCE</scope>
    <source>
        <strain evidence="9">GF1</strain>
    </source>
</reference>
<dbReference type="CDD" id="cd11715">
    <property type="entry name" value="THUMP_AdoMetMT"/>
    <property type="match status" value="1"/>
</dbReference>
<evidence type="ECO:0000256" key="7">
    <source>
        <dbReference type="PROSITE-ProRule" id="PRU00529"/>
    </source>
</evidence>
<accession>A0A915TY80</accession>
<dbReference type="PROSITE" id="PS00092">
    <property type="entry name" value="N6_MTASE"/>
    <property type="match status" value="1"/>
</dbReference>
<dbReference type="RefSeq" id="WP_267927903.1">
    <property type="nucleotide sequence ID" value="NZ_AP024233.1"/>
</dbReference>
<evidence type="ECO:0000256" key="6">
    <source>
        <dbReference type="HAMAP-Rule" id="MF_01858"/>
    </source>
</evidence>
<evidence type="ECO:0000256" key="2">
    <source>
        <dbReference type="ARBA" id="ARBA00022552"/>
    </source>
</evidence>
<dbReference type="CDD" id="cd02440">
    <property type="entry name" value="AdoMet_MTases"/>
    <property type="match status" value="1"/>
</dbReference>
<evidence type="ECO:0000313" key="10">
    <source>
        <dbReference type="Proteomes" id="UP001063350"/>
    </source>
</evidence>
<keyword evidence="7" id="KW-0694">RNA-binding</keyword>
<name>A0A915TY80_9BACT</name>
<dbReference type="Pfam" id="PF22020">
    <property type="entry name" value="RlmL_1st"/>
    <property type="match status" value="1"/>
</dbReference>
<sequence length="742" mass="84823">MQTKTTLKKRRARTVPRFTATCGAGLESLLEEEIQEFGGQDITTMPGAVSWQGSLETGYRACLWSRFGSRILLELARFPAPDPDTLYNEAGKIDWDAHFSPDTSFAVYCTLTDAELSHSKYAALRVKDAIVDQFRTRAGRRPDVDVSAPAIRFNLHVRGKEATLSLDLSGDSLHRRGYRQAAGEAPLKETLAAAIVHLAGWRRDTPPDTVLLDPMCGSGTLLIEAALIYGDSAPGLMRHQFGFMAWSGHRPKLWQRLVDEALEREARGMEKKWPEMIGYDADPAVVSAARQNIAMAGLEDRIQVSQRQLAHLESPASRGLMVTNPPYGERLSQKEAVKYLYRCLGRIFRARFPDWQLGFFTSNPELADMTRLSWDGRFRLYNGPIKCRLLVGGTKTKEPWREEETTWTLHEVDDPGPARDFANRLRKNCRELFPWASRESITCLRIYDGDMPEYNLAVDLYEQWVHVQEYAPPKTIDPKKARTRLNQALQVIRDMLQVPHSRIFIKTRQRQKGRAQYQKKQGPGKLYEVREGSCRFLVNFTDYLDTGLFLDHRTTRRMLGELARGKRFLNLYGYTGSATVHAAMGGALATTTVDISSTYLGRARANMSLNGFGGPQHLFIQSDCLQYLRETRERFGLIFVDPPTFSNSRHRKETFDVQRDHEQLLRLAMRRLSKNGLLVFSTNFRKFQLAQALEDDFRVEEITGETIPRDFQRHKGGLIHRCWQLRHQDADQEKDRIQQSSQ</sequence>
<dbReference type="EC" id="2.1.1.264" evidence="6"/>
<dbReference type="Pfam" id="PF10672">
    <property type="entry name" value="Methyltrans_SAM"/>
    <property type="match status" value="1"/>
</dbReference>
<dbReference type="Gene3D" id="3.30.750.80">
    <property type="entry name" value="RNA methyltransferase domain (HRMD) like"/>
    <property type="match status" value="1"/>
</dbReference>
<dbReference type="Gene3D" id="3.40.50.150">
    <property type="entry name" value="Vaccinia Virus protein VP39"/>
    <property type="match status" value="2"/>
</dbReference>
<dbReference type="HAMAP" id="MF_01858">
    <property type="entry name" value="23SrRNA_methyltr_KL"/>
    <property type="match status" value="1"/>
</dbReference>
<keyword evidence="2 6" id="KW-0698">rRNA processing</keyword>
<dbReference type="PIRSF" id="PIRSF037618">
    <property type="entry name" value="RNA_Mtase_bacteria_prd"/>
    <property type="match status" value="1"/>
</dbReference>
<dbReference type="Pfam" id="PF02926">
    <property type="entry name" value="THUMP"/>
    <property type="match status" value="1"/>
</dbReference>
<dbReference type="EMBL" id="AP024233">
    <property type="protein sequence ID" value="BCO07968.1"/>
    <property type="molecule type" value="Genomic_DNA"/>
</dbReference>
<evidence type="ECO:0000259" key="8">
    <source>
        <dbReference type="PROSITE" id="PS51165"/>
    </source>
</evidence>
<dbReference type="InterPro" id="IPR053943">
    <property type="entry name" value="RlmKL-like_Mtase_CS"/>
</dbReference>
<dbReference type="InterPro" id="IPR029063">
    <property type="entry name" value="SAM-dependent_MTases_sf"/>
</dbReference>
<protein>
    <recommendedName>
        <fullName evidence="6">Ribosomal RNA large subunit methyltransferase K/L</fullName>
    </recommendedName>
    <domain>
        <recommendedName>
            <fullName evidence="6">23S rRNA m2G2445 methyltransferase</fullName>
            <ecNumber evidence="6">2.1.1.173</ecNumber>
        </recommendedName>
        <alternativeName>
            <fullName evidence="6">rRNA (guanine-N(2)-)-methyltransferase RlmL</fullName>
        </alternativeName>
    </domain>
    <domain>
        <recommendedName>
            <fullName evidence="6">23S rRNA m7G2069 methyltransferase</fullName>
            <ecNumber evidence="6">2.1.1.264</ecNumber>
        </recommendedName>
        <alternativeName>
            <fullName evidence="6">rRNA (guanine-N(7)-)-methyltransferase RlmK</fullName>
        </alternativeName>
    </domain>
</protein>
<comment type="similarity">
    <text evidence="6">Belongs to the methyltransferase superfamily. RlmKL family.</text>
</comment>
<dbReference type="PANTHER" id="PTHR47313:SF1">
    <property type="entry name" value="RIBOSOMAL RNA LARGE SUBUNIT METHYLTRANSFERASE K_L"/>
    <property type="match status" value="1"/>
</dbReference>
<dbReference type="InterPro" id="IPR054170">
    <property type="entry name" value="RlmL_1st"/>
</dbReference>
<dbReference type="PROSITE" id="PS01261">
    <property type="entry name" value="UPF0020"/>
    <property type="match status" value="1"/>
</dbReference>
<dbReference type="GO" id="GO:0003723">
    <property type="term" value="F:RNA binding"/>
    <property type="evidence" value="ECO:0007669"/>
    <property type="project" value="UniProtKB-UniRule"/>
</dbReference>
<dbReference type="SUPFAM" id="SSF53335">
    <property type="entry name" value="S-adenosyl-L-methionine-dependent methyltransferases"/>
    <property type="match status" value="2"/>
</dbReference>
<dbReference type="AlphaFoldDB" id="A0A915TY80"/>
<dbReference type="GO" id="GO:0052915">
    <property type="term" value="F:23S rRNA (guanine(2445)-N(2))-methyltransferase activity"/>
    <property type="evidence" value="ECO:0007669"/>
    <property type="project" value="UniProtKB-UniRule"/>
</dbReference>
<comment type="function">
    <text evidence="6">Specifically methylates the guanine in position 2445 (m2G2445) and the guanine in position 2069 (m7G2069) of 23S rRNA.</text>
</comment>
<dbReference type="Pfam" id="PF01170">
    <property type="entry name" value="UPF0020"/>
    <property type="match status" value="1"/>
</dbReference>
<dbReference type="InterPro" id="IPR017244">
    <property type="entry name" value="23SrRNA_methyltr_KL"/>
</dbReference>
<evidence type="ECO:0000256" key="1">
    <source>
        <dbReference type="ARBA" id="ARBA00022490"/>
    </source>
</evidence>
<dbReference type="InterPro" id="IPR000241">
    <property type="entry name" value="RlmKL-like_Mtase"/>
</dbReference>
<dbReference type="Gene3D" id="3.30.2130.30">
    <property type="match status" value="1"/>
</dbReference>
<dbReference type="InterPro" id="IPR004114">
    <property type="entry name" value="THUMP_dom"/>
</dbReference>
<comment type="catalytic activity">
    <reaction evidence="6">
        <text>guanosine(2069) in 23S rRNA + S-adenosyl-L-methionine = N(2)-methylguanosine(2069) in 23S rRNA + S-adenosyl-L-homocysteine + H(+)</text>
        <dbReference type="Rhea" id="RHEA:43772"/>
        <dbReference type="Rhea" id="RHEA-COMP:10688"/>
        <dbReference type="Rhea" id="RHEA-COMP:10689"/>
        <dbReference type="ChEBI" id="CHEBI:15378"/>
        <dbReference type="ChEBI" id="CHEBI:57856"/>
        <dbReference type="ChEBI" id="CHEBI:59789"/>
        <dbReference type="ChEBI" id="CHEBI:74269"/>
        <dbReference type="ChEBI" id="CHEBI:74481"/>
        <dbReference type="EC" id="2.1.1.264"/>
    </reaction>
</comment>
<feature type="domain" description="THUMP" evidence="8">
    <location>
        <begin position="57"/>
        <end position="168"/>
    </location>
</feature>
<organism evidence="9 10">
    <name type="scientific">Desulfolithobacter dissulfuricans</name>
    <dbReference type="NCBI Taxonomy" id="2795293"/>
    <lineage>
        <taxon>Bacteria</taxon>
        <taxon>Pseudomonadati</taxon>
        <taxon>Thermodesulfobacteriota</taxon>
        <taxon>Desulfobulbia</taxon>
        <taxon>Desulfobulbales</taxon>
        <taxon>Desulfobulbaceae</taxon>
        <taxon>Desulfolithobacter</taxon>
    </lineage>
</organism>
<dbReference type="KEGG" id="ddu:GF1_03440"/>
<dbReference type="GO" id="GO:0005737">
    <property type="term" value="C:cytoplasm"/>
    <property type="evidence" value="ECO:0007669"/>
    <property type="project" value="UniProtKB-SubCell"/>
</dbReference>
<dbReference type="InterPro" id="IPR002052">
    <property type="entry name" value="DNA_methylase_N6_adenine_CS"/>
</dbReference>
<evidence type="ECO:0000256" key="3">
    <source>
        <dbReference type="ARBA" id="ARBA00022603"/>
    </source>
</evidence>
<dbReference type="PROSITE" id="PS51165">
    <property type="entry name" value="THUMP"/>
    <property type="match status" value="1"/>
</dbReference>
<evidence type="ECO:0000313" key="9">
    <source>
        <dbReference type="EMBL" id="BCO07968.1"/>
    </source>
</evidence>
<dbReference type="GO" id="GO:0070043">
    <property type="term" value="F:rRNA (guanine-N7-)-methyltransferase activity"/>
    <property type="evidence" value="ECO:0007669"/>
    <property type="project" value="UniProtKB-UniRule"/>
</dbReference>
<gene>
    <name evidence="6 9" type="primary">rlmL</name>
    <name evidence="9" type="ORF">GF1_03440</name>
</gene>
<comment type="subcellular location">
    <subcellularLocation>
        <location evidence="6">Cytoplasm</location>
    </subcellularLocation>
</comment>
<keyword evidence="4 6" id="KW-0808">Transferase</keyword>
<comment type="catalytic activity">
    <reaction evidence="6">
        <text>guanosine(2445) in 23S rRNA + S-adenosyl-L-methionine = N(2)-methylguanosine(2445) in 23S rRNA + S-adenosyl-L-homocysteine + H(+)</text>
        <dbReference type="Rhea" id="RHEA:42740"/>
        <dbReference type="Rhea" id="RHEA-COMP:10215"/>
        <dbReference type="Rhea" id="RHEA-COMP:10216"/>
        <dbReference type="ChEBI" id="CHEBI:15378"/>
        <dbReference type="ChEBI" id="CHEBI:57856"/>
        <dbReference type="ChEBI" id="CHEBI:59789"/>
        <dbReference type="ChEBI" id="CHEBI:74269"/>
        <dbReference type="ChEBI" id="CHEBI:74481"/>
        <dbReference type="EC" id="2.1.1.173"/>
    </reaction>
</comment>
<keyword evidence="10" id="KW-1185">Reference proteome</keyword>
<dbReference type="PANTHER" id="PTHR47313">
    <property type="entry name" value="RIBOSOMAL RNA LARGE SUBUNIT METHYLTRANSFERASE K/L"/>
    <property type="match status" value="1"/>
</dbReference>
<proteinExistence type="inferred from homology"/>
<evidence type="ECO:0000256" key="5">
    <source>
        <dbReference type="ARBA" id="ARBA00022691"/>
    </source>
</evidence>
<dbReference type="NCBIfam" id="NF008748">
    <property type="entry name" value="PRK11783.1"/>
    <property type="match status" value="1"/>
</dbReference>
<dbReference type="EC" id="2.1.1.173" evidence="6"/>
<keyword evidence="3 6" id="KW-0489">Methyltransferase</keyword>
<dbReference type="SMART" id="SM00981">
    <property type="entry name" value="THUMP"/>
    <property type="match status" value="1"/>
</dbReference>
<dbReference type="Proteomes" id="UP001063350">
    <property type="component" value="Chromosome"/>
</dbReference>